<dbReference type="EnsemblPlants" id="Pp3c5_25650V3.3">
    <property type="protein sequence ID" value="Pp3c5_25650V3.3"/>
    <property type="gene ID" value="Pp3c5_25650"/>
</dbReference>
<sequence>MERSLLRLAWRARVSTFLQSPQREAALSSQQARCYVASPSSADEIPRSELRQSLLAKTQPVWQKWTKHHAGESTASHDAPQGTIDCMGLVTRKTVAAKRYAVGSSAIDPAGAHAQLGDRESKEKAKEILLEVREKLEKTLEESTIKGLQEKLIATEGIGEVVQELYNQKDENNIDLDLPTSEPGADRIS</sequence>
<reference evidence="2 4" key="1">
    <citation type="journal article" date="2008" name="Science">
        <title>The Physcomitrella genome reveals evolutionary insights into the conquest of land by plants.</title>
        <authorList>
            <person name="Rensing S."/>
            <person name="Lang D."/>
            <person name="Zimmer A."/>
            <person name="Terry A."/>
            <person name="Salamov A."/>
            <person name="Shapiro H."/>
            <person name="Nishiyama T."/>
            <person name="Perroud P.-F."/>
            <person name="Lindquist E."/>
            <person name="Kamisugi Y."/>
            <person name="Tanahashi T."/>
            <person name="Sakakibara K."/>
            <person name="Fujita T."/>
            <person name="Oishi K."/>
            <person name="Shin-I T."/>
            <person name="Kuroki Y."/>
            <person name="Toyoda A."/>
            <person name="Suzuki Y."/>
            <person name="Hashimoto A."/>
            <person name="Yamaguchi K."/>
            <person name="Sugano A."/>
            <person name="Kohara Y."/>
            <person name="Fujiyama A."/>
            <person name="Anterola A."/>
            <person name="Aoki S."/>
            <person name="Ashton N."/>
            <person name="Barbazuk W.B."/>
            <person name="Barker E."/>
            <person name="Bennetzen J."/>
            <person name="Bezanilla M."/>
            <person name="Blankenship R."/>
            <person name="Cho S.H."/>
            <person name="Dutcher S."/>
            <person name="Estelle M."/>
            <person name="Fawcett J.A."/>
            <person name="Gundlach H."/>
            <person name="Hanada K."/>
            <person name="Heyl A."/>
            <person name="Hicks K.A."/>
            <person name="Hugh J."/>
            <person name="Lohr M."/>
            <person name="Mayer K."/>
            <person name="Melkozernov A."/>
            <person name="Murata T."/>
            <person name="Nelson D."/>
            <person name="Pils B."/>
            <person name="Prigge M."/>
            <person name="Reiss B."/>
            <person name="Renner T."/>
            <person name="Rombauts S."/>
            <person name="Rushton P."/>
            <person name="Sanderfoot A."/>
            <person name="Schween G."/>
            <person name="Shiu S.-H."/>
            <person name="Stueber K."/>
            <person name="Theodoulou F.L."/>
            <person name="Tu H."/>
            <person name="Van de Peer Y."/>
            <person name="Verrier P.J."/>
            <person name="Waters E."/>
            <person name="Wood A."/>
            <person name="Yang L."/>
            <person name="Cove D."/>
            <person name="Cuming A."/>
            <person name="Hasebe M."/>
            <person name="Lucas S."/>
            <person name="Mishler D.B."/>
            <person name="Reski R."/>
            <person name="Grigoriev I."/>
            <person name="Quatrano R.S."/>
            <person name="Boore J.L."/>
        </authorList>
    </citation>
    <scope>NUCLEOTIDE SEQUENCE [LARGE SCALE GENOMIC DNA]</scope>
    <source>
        <strain evidence="3 4">cv. Gransden 2004</strain>
    </source>
</reference>
<dbReference type="GeneID" id="112282080"/>
<feature type="coiled-coil region" evidence="1">
    <location>
        <begin position="119"/>
        <end position="146"/>
    </location>
</feature>
<keyword evidence="1" id="KW-0175">Coiled coil</keyword>
<dbReference type="KEGG" id="ppp:112282080"/>
<accession>A0A2K1KL23</accession>
<dbReference type="Gramene" id="Pp3c5_25650V3.1">
    <property type="protein sequence ID" value="Pp3c5_25650V3.1"/>
    <property type="gene ID" value="Pp3c5_25650"/>
</dbReference>
<dbReference type="PaxDb" id="3218-PP1S154_8V6.1"/>
<dbReference type="Proteomes" id="UP000006727">
    <property type="component" value="Chromosome 5"/>
</dbReference>
<dbReference type="EMBL" id="ABEU02000005">
    <property type="protein sequence ID" value="PNR54479.1"/>
    <property type="molecule type" value="Genomic_DNA"/>
</dbReference>
<evidence type="ECO:0000256" key="1">
    <source>
        <dbReference type="SAM" id="Coils"/>
    </source>
</evidence>
<dbReference type="RefSeq" id="XP_024375038.1">
    <property type="nucleotide sequence ID" value="XM_024519270.2"/>
</dbReference>
<name>A0A2K1KL23_PHYPA</name>
<evidence type="ECO:0000313" key="4">
    <source>
        <dbReference type="Proteomes" id="UP000006727"/>
    </source>
</evidence>
<protein>
    <submittedName>
        <fullName evidence="2 3">Uncharacterized protein</fullName>
    </submittedName>
</protein>
<organism evidence="2">
    <name type="scientific">Physcomitrium patens</name>
    <name type="common">Spreading-leaved earth moss</name>
    <name type="synonym">Physcomitrella patens</name>
    <dbReference type="NCBI Taxonomy" id="3218"/>
    <lineage>
        <taxon>Eukaryota</taxon>
        <taxon>Viridiplantae</taxon>
        <taxon>Streptophyta</taxon>
        <taxon>Embryophyta</taxon>
        <taxon>Bryophyta</taxon>
        <taxon>Bryophytina</taxon>
        <taxon>Bryopsida</taxon>
        <taxon>Funariidae</taxon>
        <taxon>Funariales</taxon>
        <taxon>Funariaceae</taxon>
        <taxon>Physcomitrium</taxon>
    </lineage>
</organism>
<proteinExistence type="predicted"/>
<gene>
    <name evidence="3" type="primary">LOC112282080</name>
    <name evidence="2" type="ORF">PHYPA_008156</name>
</gene>
<evidence type="ECO:0000313" key="2">
    <source>
        <dbReference type="EMBL" id="PNR54479.1"/>
    </source>
</evidence>
<dbReference type="EnsemblPlants" id="Pp3c5_25650V3.1">
    <property type="protein sequence ID" value="Pp3c5_25650V3.1"/>
    <property type="gene ID" value="Pp3c5_25650"/>
</dbReference>
<reference evidence="2 4" key="2">
    <citation type="journal article" date="2018" name="Plant J.">
        <title>The Physcomitrella patens chromosome-scale assembly reveals moss genome structure and evolution.</title>
        <authorList>
            <person name="Lang D."/>
            <person name="Ullrich K.K."/>
            <person name="Murat F."/>
            <person name="Fuchs J."/>
            <person name="Jenkins J."/>
            <person name="Haas F.B."/>
            <person name="Piednoel M."/>
            <person name="Gundlach H."/>
            <person name="Van Bel M."/>
            <person name="Meyberg R."/>
            <person name="Vives C."/>
            <person name="Morata J."/>
            <person name="Symeonidi A."/>
            <person name="Hiss M."/>
            <person name="Muchero W."/>
            <person name="Kamisugi Y."/>
            <person name="Saleh O."/>
            <person name="Blanc G."/>
            <person name="Decker E.L."/>
            <person name="van Gessel N."/>
            <person name="Grimwood J."/>
            <person name="Hayes R.D."/>
            <person name="Graham S.W."/>
            <person name="Gunter L.E."/>
            <person name="McDaniel S.F."/>
            <person name="Hoernstein S.N.W."/>
            <person name="Larsson A."/>
            <person name="Li F.W."/>
            <person name="Perroud P.F."/>
            <person name="Phillips J."/>
            <person name="Ranjan P."/>
            <person name="Rokshar D.S."/>
            <person name="Rothfels C.J."/>
            <person name="Schneider L."/>
            <person name="Shu S."/>
            <person name="Stevenson D.W."/>
            <person name="Thummler F."/>
            <person name="Tillich M."/>
            <person name="Villarreal Aguilar J.C."/>
            <person name="Widiez T."/>
            <person name="Wong G.K."/>
            <person name="Wymore A."/>
            <person name="Zhang Y."/>
            <person name="Zimmer A.D."/>
            <person name="Quatrano R.S."/>
            <person name="Mayer K.F.X."/>
            <person name="Goodstein D."/>
            <person name="Casacuberta J.M."/>
            <person name="Vandepoele K."/>
            <person name="Reski R."/>
            <person name="Cuming A.C."/>
            <person name="Tuskan G.A."/>
            <person name="Maumus F."/>
            <person name="Salse J."/>
            <person name="Schmutz J."/>
            <person name="Rensing S.A."/>
        </authorList>
    </citation>
    <scope>NUCLEOTIDE SEQUENCE [LARGE SCALE GENOMIC DNA]</scope>
    <source>
        <strain evidence="3 4">cv. Gransden 2004</strain>
    </source>
</reference>
<keyword evidence="4" id="KW-1185">Reference proteome</keyword>
<reference evidence="3" key="3">
    <citation type="submission" date="2020-12" db="UniProtKB">
        <authorList>
            <consortium name="EnsemblPlants"/>
        </authorList>
    </citation>
    <scope>IDENTIFICATION</scope>
</reference>
<dbReference type="Gramene" id="Pp3c5_25650V3.3">
    <property type="protein sequence ID" value="Pp3c5_25650V3.3"/>
    <property type="gene ID" value="Pp3c5_25650"/>
</dbReference>
<evidence type="ECO:0000313" key="3">
    <source>
        <dbReference type="EnsemblPlants" id="Pp3c5_25650V3.1"/>
    </source>
</evidence>
<dbReference type="AlphaFoldDB" id="A0A2K1KL23"/>